<dbReference type="Gene3D" id="3.40.50.720">
    <property type="entry name" value="NAD(P)-binding Rossmann-like Domain"/>
    <property type="match status" value="1"/>
</dbReference>
<evidence type="ECO:0000259" key="1">
    <source>
        <dbReference type="Pfam" id="PF01408"/>
    </source>
</evidence>
<accession>A0ABQ5VVJ2</accession>
<dbReference type="SUPFAM" id="SSF55347">
    <property type="entry name" value="Glyceraldehyde-3-phosphate dehydrogenase-like, C-terminal domain"/>
    <property type="match status" value="1"/>
</dbReference>
<protein>
    <submittedName>
        <fullName evidence="3">Dehydrogenase</fullName>
    </submittedName>
</protein>
<comment type="caution">
    <text evidence="3">The sequence shown here is derived from an EMBL/GenBank/DDBJ whole genome shotgun (WGS) entry which is preliminary data.</text>
</comment>
<dbReference type="PANTHER" id="PTHR43249:SF1">
    <property type="entry name" value="D-GLUCOSIDE 3-DEHYDROGENASE"/>
    <property type="match status" value="1"/>
</dbReference>
<feature type="domain" description="GFO/IDH/MocA-like oxidoreductase" evidence="2">
    <location>
        <begin position="124"/>
        <end position="244"/>
    </location>
</feature>
<dbReference type="InterPro" id="IPR000683">
    <property type="entry name" value="Gfo/Idh/MocA-like_OxRdtase_N"/>
</dbReference>
<dbReference type="Gene3D" id="3.30.360.10">
    <property type="entry name" value="Dihydrodipicolinate Reductase, domain 2"/>
    <property type="match status" value="1"/>
</dbReference>
<dbReference type="InterPro" id="IPR052515">
    <property type="entry name" value="Gfo/Idh/MocA_Oxidoreductase"/>
</dbReference>
<dbReference type="EMBL" id="BSNN01000004">
    <property type="protein sequence ID" value="GLQ35189.1"/>
    <property type="molecule type" value="Genomic_DNA"/>
</dbReference>
<name>A0ABQ5VVJ2_9RHOB</name>
<gene>
    <name evidence="3" type="ORF">GCM10007939_14720</name>
</gene>
<dbReference type="Pfam" id="PF01408">
    <property type="entry name" value="GFO_IDH_MocA"/>
    <property type="match status" value="1"/>
</dbReference>
<dbReference type="InterPro" id="IPR055170">
    <property type="entry name" value="GFO_IDH_MocA-like_dom"/>
</dbReference>
<reference evidence="4" key="1">
    <citation type="journal article" date="2019" name="Int. J. Syst. Evol. Microbiol.">
        <title>The Global Catalogue of Microorganisms (GCM) 10K type strain sequencing project: providing services to taxonomists for standard genome sequencing and annotation.</title>
        <authorList>
            <consortium name="The Broad Institute Genomics Platform"/>
            <consortium name="The Broad Institute Genome Sequencing Center for Infectious Disease"/>
            <person name="Wu L."/>
            <person name="Ma J."/>
        </authorList>
    </citation>
    <scope>NUCLEOTIDE SEQUENCE [LARGE SCALE GENOMIC DNA]</scope>
    <source>
        <strain evidence="4">NBRC 110140</strain>
    </source>
</reference>
<proteinExistence type="predicted"/>
<evidence type="ECO:0000313" key="4">
    <source>
        <dbReference type="Proteomes" id="UP001156694"/>
    </source>
</evidence>
<keyword evidence="4" id="KW-1185">Reference proteome</keyword>
<feature type="domain" description="Gfo/Idh/MocA-like oxidoreductase N-terminal" evidence="1">
    <location>
        <begin position="5"/>
        <end position="111"/>
    </location>
</feature>
<evidence type="ECO:0000259" key="2">
    <source>
        <dbReference type="Pfam" id="PF22725"/>
    </source>
</evidence>
<evidence type="ECO:0000313" key="3">
    <source>
        <dbReference type="EMBL" id="GLQ35189.1"/>
    </source>
</evidence>
<dbReference type="PANTHER" id="PTHR43249">
    <property type="entry name" value="UDP-N-ACETYL-2-AMINO-2-DEOXY-D-GLUCURONATE OXIDASE"/>
    <property type="match status" value="1"/>
</dbReference>
<dbReference type="SUPFAM" id="SSF51735">
    <property type="entry name" value="NAD(P)-binding Rossmann-fold domains"/>
    <property type="match status" value="1"/>
</dbReference>
<dbReference type="Proteomes" id="UP001156694">
    <property type="component" value="Unassembled WGS sequence"/>
</dbReference>
<dbReference type="InterPro" id="IPR036291">
    <property type="entry name" value="NAD(P)-bd_dom_sf"/>
</dbReference>
<sequence length="333" mass="34984">MVAGTHMAAILDAAKSVKLCGVYARNSAKAANLIAQHPAASHAKVYEDLSEIATDPDVDIAIVVTPPNARAQIIAPLAKAGKHILLEKPIARTVPEAQEVVEICAAAEVSLGIVFQHRFRAASQQALKLVAGGTLGHLGMVQVNVPYWRDQGYYDALGRGTYARDGGGVMISQAIHTMDLMLALTGPVERVQAMTATTRFHTMESEDFVSAGVTFTNGAVGAITASTAAFPGGAEAITLQYENASLHLEAGVLTLNWRDGRIETYGAVASTGGGADPMAFTHAWHQSVIEDFADTIRRSTPATVSGQTALAVHKLIQAIETSGKTGTTTMVPQ</sequence>
<dbReference type="Pfam" id="PF22725">
    <property type="entry name" value="GFO_IDH_MocA_C3"/>
    <property type="match status" value="1"/>
</dbReference>
<organism evidence="3 4">
    <name type="scientific">Amylibacter marinus</name>
    <dbReference type="NCBI Taxonomy" id="1475483"/>
    <lineage>
        <taxon>Bacteria</taxon>
        <taxon>Pseudomonadati</taxon>
        <taxon>Pseudomonadota</taxon>
        <taxon>Alphaproteobacteria</taxon>
        <taxon>Rhodobacterales</taxon>
        <taxon>Paracoccaceae</taxon>
        <taxon>Amylibacter</taxon>
    </lineage>
</organism>